<dbReference type="AlphaFoldDB" id="A0A3G9JNT2"/>
<dbReference type="KEGG" id="pbk:Back11_60440"/>
<evidence type="ECO:0000313" key="2">
    <source>
        <dbReference type="Proteomes" id="UP000275368"/>
    </source>
</evidence>
<reference evidence="1 2" key="1">
    <citation type="submission" date="2018-11" db="EMBL/GenBank/DDBJ databases">
        <title>Complete genome sequence of Paenibacillus baekrokdamisoli strain KCTC 33723.</title>
        <authorList>
            <person name="Kang S.W."/>
            <person name="Lee K.C."/>
            <person name="Kim K.K."/>
            <person name="Kim J.S."/>
            <person name="Kim D.S."/>
            <person name="Ko S.H."/>
            <person name="Yang S.H."/>
            <person name="Lee J.S."/>
        </authorList>
    </citation>
    <scope>NUCLEOTIDE SEQUENCE [LARGE SCALE GENOMIC DNA]</scope>
    <source>
        <strain evidence="1 2">KCTC 33723</strain>
    </source>
</reference>
<evidence type="ECO:0000313" key="1">
    <source>
        <dbReference type="EMBL" id="BBH24699.1"/>
    </source>
</evidence>
<gene>
    <name evidence="1" type="ORF">Back11_60440</name>
</gene>
<organism evidence="1 2">
    <name type="scientific">Paenibacillus baekrokdamisoli</name>
    <dbReference type="NCBI Taxonomy" id="1712516"/>
    <lineage>
        <taxon>Bacteria</taxon>
        <taxon>Bacillati</taxon>
        <taxon>Bacillota</taxon>
        <taxon>Bacilli</taxon>
        <taxon>Bacillales</taxon>
        <taxon>Paenibacillaceae</taxon>
        <taxon>Paenibacillus</taxon>
    </lineage>
</organism>
<name>A0A3G9JNT2_9BACL</name>
<proteinExistence type="predicted"/>
<keyword evidence="2" id="KW-1185">Reference proteome</keyword>
<protein>
    <submittedName>
        <fullName evidence="1">Uncharacterized protein</fullName>
    </submittedName>
</protein>
<sequence>MSTERFDIVSAHYRYPDGKIINAQADLSLQGDVGFEMSYRVHAETATLVFKENRLTIYPKDGRAWVYEHSGDHGYYREIKYFANKLLSNGNIEISKPEDSLITLQIAEAERESALQSGAFVLLSAH</sequence>
<dbReference type="Gene3D" id="3.30.360.10">
    <property type="entry name" value="Dihydrodipicolinate Reductase, domain 2"/>
    <property type="match status" value="1"/>
</dbReference>
<dbReference type="Proteomes" id="UP000275368">
    <property type="component" value="Chromosome"/>
</dbReference>
<accession>A0A3G9JNT2</accession>
<dbReference type="OrthoDB" id="9815825at2"/>
<dbReference type="EMBL" id="AP019308">
    <property type="protein sequence ID" value="BBH24699.1"/>
    <property type="molecule type" value="Genomic_DNA"/>
</dbReference>